<proteinExistence type="predicted"/>
<dbReference type="GeneID" id="72002455"/>
<organism evidence="2 3">
    <name type="scientific">Rhodofomes roseus</name>
    <dbReference type="NCBI Taxonomy" id="34475"/>
    <lineage>
        <taxon>Eukaryota</taxon>
        <taxon>Fungi</taxon>
        <taxon>Dikarya</taxon>
        <taxon>Basidiomycota</taxon>
        <taxon>Agaricomycotina</taxon>
        <taxon>Agaricomycetes</taxon>
        <taxon>Polyporales</taxon>
        <taxon>Rhodofomes</taxon>
    </lineage>
</organism>
<dbReference type="Proteomes" id="UP000814176">
    <property type="component" value="Unassembled WGS sequence"/>
</dbReference>
<gene>
    <name evidence="2" type="ORF">C8Q71DRAFT_725816</name>
</gene>
<dbReference type="RefSeq" id="XP_047775906.1">
    <property type="nucleotide sequence ID" value="XM_047921723.1"/>
</dbReference>
<dbReference type="EMBL" id="JADCUA010000019">
    <property type="protein sequence ID" value="KAH9833140.1"/>
    <property type="molecule type" value="Genomic_DNA"/>
</dbReference>
<keyword evidence="1" id="KW-0732">Signal</keyword>
<evidence type="ECO:0000313" key="2">
    <source>
        <dbReference type="EMBL" id="KAH9833140.1"/>
    </source>
</evidence>
<comment type="caution">
    <text evidence="2">The sequence shown here is derived from an EMBL/GenBank/DDBJ whole genome shotgun (WGS) entry which is preliminary data.</text>
</comment>
<evidence type="ECO:0000313" key="3">
    <source>
        <dbReference type="Proteomes" id="UP000814176"/>
    </source>
</evidence>
<feature type="signal peptide" evidence="1">
    <location>
        <begin position="1"/>
        <end position="19"/>
    </location>
</feature>
<reference evidence="2 3" key="1">
    <citation type="journal article" date="2021" name="Environ. Microbiol.">
        <title>Gene family expansions and transcriptome signatures uncover fungal adaptations to wood decay.</title>
        <authorList>
            <person name="Hage H."/>
            <person name="Miyauchi S."/>
            <person name="Viragh M."/>
            <person name="Drula E."/>
            <person name="Min B."/>
            <person name="Chaduli D."/>
            <person name="Navarro D."/>
            <person name="Favel A."/>
            <person name="Norest M."/>
            <person name="Lesage-Meessen L."/>
            <person name="Balint B."/>
            <person name="Merenyi Z."/>
            <person name="de Eugenio L."/>
            <person name="Morin E."/>
            <person name="Martinez A.T."/>
            <person name="Baldrian P."/>
            <person name="Stursova M."/>
            <person name="Martinez M.J."/>
            <person name="Novotny C."/>
            <person name="Magnuson J.K."/>
            <person name="Spatafora J.W."/>
            <person name="Maurice S."/>
            <person name="Pangilinan J."/>
            <person name="Andreopoulos W."/>
            <person name="LaButti K."/>
            <person name="Hundley H."/>
            <person name="Na H."/>
            <person name="Kuo A."/>
            <person name="Barry K."/>
            <person name="Lipzen A."/>
            <person name="Henrissat B."/>
            <person name="Riley R."/>
            <person name="Ahrendt S."/>
            <person name="Nagy L.G."/>
            <person name="Grigoriev I.V."/>
            <person name="Martin F."/>
            <person name="Rosso M.N."/>
        </authorList>
    </citation>
    <scope>NUCLEOTIDE SEQUENCE [LARGE SCALE GENOMIC DNA]</scope>
    <source>
        <strain evidence="2 3">CIRM-BRFM 1785</strain>
    </source>
</reference>
<feature type="chain" id="PRO_5046104304" evidence="1">
    <location>
        <begin position="20"/>
        <end position="169"/>
    </location>
</feature>
<evidence type="ECO:0000256" key="1">
    <source>
        <dbReference type="SAM" id="SignalP"/>
    </source>
</evidence>
<name>A0ABQ8K7A3_9APHY</name>
<protein>
    <submittedName>
        <fullName evidence="2">Uncharacterized protein</fullName>
    </submittedName>
</protein>
<keyword evidence="3" id="KW-1185">Reference proteome</keyword>
<sequence>MPLLAWLWLFAHIFCVACGGSPSHCICIAVRNVLVGKAGRDKAEVPEGMGENDGDGEGIDNTLKDLPEVLDLLDLNMRSKTAVWISRDRGQGWRQSCAEQTESRVQSSECCVNKYNKILKLRYKFTTAWAFIWSKLIMDEAYTIRPEFRHGETEPEIGGPELRDLVAWM</sequence>
<accession>A0ABQ8K7A3</accession>